<evidence type="ECO:0000313" key="5">
    <source>
        <dbReference type="Proteomes" id="UP000549394"/>
    </source>
</evidence>
<dbReference type="Pfam" id="PF12937">
    <property type="entry name" value="F-box-like"/>
    <property type="match status" value="1"/>
</dbReference>
<name>A0A7I8V8H1_9ANNE</name>
<dbReference type="Gene3D" id="2.30.29.30">
    <property type="entry name" value="Pleckstrin-homology domain (PH domain)/Phosphotyrosine-binding domain (PTB)"/>
    <property type="match status" value="1"/>
</dbReference>
<dbReference type="Gene3D" id="1.20.900.10">
    <property type="entry name" value="Dbl homology (DH) domain"/>
    <property type="match status" value="2"/>
</dbReference>
<dbReference type="InterPro" id="IPR052805">
    <property type="entry name" value="GEF_Ubiquitin-Prot_Reg"/>
</dbReference>
<feature type="domain" description="F-box" evidence="3">
    <location>
        <begin position="105"/>
        <end position="151"/>
    </location>
</feature>
<dbReference type="InterPro" id="IPR036047">
    <property type="entry name" value="F-box-like_dom_sf"/>
</dbReference>
<comment type="caution">
    <text evidence="4">The sequence shown here is derived from an EMBL/GenBank/DDBJ whole genome shotgun (WGS) entry which is preliminary data.</text>
</comment>
<dbReference type="EMBL" id="CAJFCJ010000002">
    <property type="protein sequence ID" value="CAD5111974.1"/>
    <property type="molecule type" value="Genomic_DNA"/>
</dbReference>
<keyword evidence="5" id="KW-1185">Reference proteome</keyword>
<dbReference type="Pfam" id="PF00621">
    <property type="entry name" value="RhoGEF"/>
    <property type="match status" value="1"/>
</dbReference>
<dbReference type="Pfam" id="PF14252">
    <property type="entry name" value="DUF4347"/>
    <property type="match status" value="1"/>
</dbReference>
<sequence>MASSGVKMMSTKRKDNNNQLTAKWGKNTVQKREKLSSQSKFQSRSFKTQNSNWTPIVHKPSNEQFDLWTDAQRKKFLDRILSQCERPQLHFIQNWFDLRVPLKHVDFTNLLPKFLSLYIFSFLDPRSLSRAAQVCWHWKYLTEHDELWVGKCVKRGWYLPYTPSNNENAAWKMHYICCISTLDMDGPSMERIYGRFGDGTNFLKRQKTDLRKSVSQTYRNYDEVLNTRPPWYPPDVVPKDLESTAKAMLHDFNPNDPNIPQSLTLHHNKFGIELNKLTQSLPSTTKLIDYGLRSESRKSENRIKTSEEEYDFSQRSQRVPLSQSLEIESFKEKRMMELVQQPWEPPVPVTHPIKTGTNLTGGGNYPLLKSARTRLNTDKPISKTFPQDENPRVIFISSRVPAADLLVDAILFGVIPIVYEYEGTSLEALTDRLTSYLSGRCAQSIGLFVHNTDIQKLNLVLGATVTKRTIEDADIADFLKTLATNILTPEQKGHLDIFTPLAASEDGIEIMTKLSSITGTICTTPTGLIGNYNHVNSEWLTSPESEKQPCLYFCSEKLSIWANVADQVAEGSLRTKKILSSYLERQNKDICSQITGQILYDSTGLLHVGKFEEICNALQDGLYQISQEEPNNSLEFLGRYLLRRSNVKEADIQLAQSMTPPGGTLKPAMTMKAEILKDTIQEDDIYSDATGKEDDISVGDGEENEKEKKNYQNFEKKTKDIDQDESEVDEDIKDDISDDVQEVLDTDMPGNTLTQIAVKKTGAFKPVNSTLSENFDNSYSPLPSEGEPLLSKSVHNQRPPIKMTPEVLASIADKRTAVAKEILSSETDYRRTFGALKKVYLLPLKSALSNNKAILSAHNLQMIFADAMNILDLSRNLLDDLRKRLEDWNSHSCLGDLFVKFCEKSVEQIPSFRAFLSRSDKTPATKMLRIQEILLLPSRRILDYVTLLTWFERHTPKDHADRSDLALALKLIKELSKLITEQKTRCDREQQIISLQKTILNCPSLMEANRYFIKQLDVAHLKAPLLKANATAVASELKTYQHVEDLGLFLFNDAVVVTKRTSRHFPYERRVEYTYRFVACSSLKRLRLEDVPDSKR</sequence>
<dbReference type="SMART" id="SM00325">
    <property type="entry name" value="RhoGEF"/>
    <property type="match status" value="1"/>
</dbReference>
<feature type="region of interest" description="Disordered" evidence="1">
    <location>
        <begin position="684"/>
        <end position="730"/>
    </location>
</feature>
<evidence type="ECO:0000313" key="4">
    <source>
        <dbReference type="EMBL" id="CAD5111974.1"/>
    </source>
</evidence>
<dbReference type="InterPro" id="IPR035899">
    <property type="entry name" value="DBL_dom_sf"/>
</dbReference>
<reference evidence="4 5" key="1">
    <citation type="submission" date="2020-08" db="EMBL/GenBank/DDBJ databases">
        <authorList>
            <person name="Hejnol A."/>
        </authorList>
    </citation>
    <scope>NUCLEOTIDE SEQUENCE [LARGE SCALE GENOMIC DNA]</scope>
</reference>
<evidence type="ECO:0000259" key="3">
    <source>
        <dbReference type="PROSITE" id="PS50181"/>
    </source>
</evidence>
<dbReference type="PANTHER" id="PTHR46857:SF1">
    <property type="entry name" value="EPITHELIAL CELL-TRANSFORMING SEQUENCE 2 ONCOGENE-LIKE"/>
    <property type="match status" value="1"/>
</dbReference>
<dbReference type="PROSITE" id="PS50181">
    <property type="entry name" value="FBOX"/>
    <property type="match status" value="1"/>
</dbReference>
<dbReference type="GO" id="GO:0005085">
    <property type="term" value="F:guanyl-nucleotide exchange factor activity"/>
    <property type="evidence" value="ECO:0007669"/>
    <property type="project" value="InterPro"/>
</dbReference>
<dbReference type="PROSITE" id="PS50010">
    <property type="entry name" value="DH_2"/>
    <property type="match status" value="1"/>
</dbReference>
<feature type="domain" description="DH" evidence="2">
    <location>
        <begin position="814"/>
        <end position="982"/>
    </location>
</feature>
<dbReference type="InterPro" id="IPR000219">
    <property type="entry name" value="DH_dom"/>
</dbReference>
<dbReference type="AlphaFoldDB" id="A0A7I8V8H1"/>
<dbReference type="SUPFAM" id="SSF48065">
    <property type="entry name" value="DBL homology domain (DH-domain)"/>
    <property type="match status" value="1"/>
</dbReference>
<dbReference type="InterPro" id="IPR025592">
    <property type="entry name" value="DUF4347"/>
</dbReference>
<feature type="region of interest" description="Disordered" evidence="1">
    <location>
        <begin position="1"/>
        <end position="43"/>
    </location>
</feature>
<evidence type="ECO:0000256" key="1">
    <source>
        <dbReference type="SAM" id="MobiDB-lite"/>
    </source>
</evidence>
<accession>A0A7I8V8H1</accession>
<dbReference type="PANTHER" id="PTHR46857">
    <property type="entry name" value="EPITHELIAL CELL-TRANSFORMING SEQUENCE 2 ONCOGENE-LIKE"/>
    <property type="match status" value="1"/>
</dbReference>
<dbReference type="SUPFAM" id="SSF81383">
    <property type="entry name" value="F-box domain"/>
    <property type="match status" value="1"/>
</dbReference>
<gene>
    <name evidence="4" type="ORF">DGYR_LOCUS1185</name>
</gene>
<dbReference type="Gene3D" id="1.20.1280.50">
    <property type="match status" value="1"/>
</dbReference>
<protein>
    <submittedName>
        <fullName evidence="4">DgyrCDS1230</fullName>
    </submittedName>
</protein>
<dbReference type="OrthoDB" id="660555at2759"/>
<dbReference type="CDD" id="cd22172">
    <property type="entry name" value="F-box_FBXO16"/>
    <property type="match status" value="1"/>
</dbReference>
<feature type="compositionally biased region" description="Basic and acidic residues" evidence="1">
    <location>
        <begin position="705"/>
        <end position="721"/>
    </location>
</feature>
<dbReference type="Proteomes" id="UP000549394">
    <property type="component" value="Unassembled WGS sequence"/>
</dbReference>
<evidence type="ECO:0000259" key="2">
    <source>
        <dbReference type="PROSITE" id="PS50010"/>
    </source>
</evidence>
<proteinExistence type="predicted"/>
<dbReference type="InterPro" id="IPR001810">
    <property type="entry name" value="F-box_dom"/>
</dbReference>
<organism evidence="4 5">
    <name type="scientific">Dimorphilus gyrociliatus</name>
    <dbReference type="NCBI Taxonomy" id="2664684"/>
    <lineage>
        <taxon>Eukaryota</taxon>
        <taxon>Metazoa</taxon>
        <taxon>Spiralia</taxon>
        <taxon>Lophotrochozoa</taxon>
        <taxon>Annelida</taxon>
        <taxon>Polychaeta</taxon>
        <taxon>Polychaeta incertae sedis</taxon>
        <taxon>Dinophilidae</taxon>
        <taxon>Dimorphilus</taxon>
    </lineage>
</organism>
<dbReference type="InterPro" id="IPR011993">
    <property type="entry name" value="PH-like_dom_sf"/>
</dbReference>